<accession>Q19YZ7</accession>
<evidence type="ECO:0000313" key="2">
    <source>
        <dbReference type="Proteomes" id="UP000000907"/>
    </source>
</evidence>
<sequence length="216" mass="23487">MARHGCQSIRHPGPSARQPWYCQRMTRVLSVDPSLTSTGLCRVDLIPRPTSSEPRGDNEPVRAEILLHAVKSKPTADKSYLAMSRRIEKIADTVRAAMDGCDLIVIEGPSFGSKGQHTHSRDWLWGKIFDAARVNWGIPVLVVTPSQRMKYATGKGNAQKDAVLAAAIKRWPDVEIDGNDQADALILAAIGCRSLGCPIDAVPASHFEPVMAKLAA</sequence>
<dbReference type="SUPFAM" id="SSF53098">
    <property type="entry name" value="Ribonuclease H-like"/>
    <property type="match status" value="1"/>
</dbReference>
<dbReference type="InterPro" id="IPR036397">
    <property type="entry name" value="RNaseH_sf"/>
</dbReference>
<reference evidence="2" key="1">
    <citation type="journal article" date="2006" name="PLoS Genet.">
        <title>Exploring the Mycobacteriophage Metaproteome: Phage Genomics as an Educational Platform.</title>
        <authorList>
            <person name="Hatfull G.F."/>
            <person name="Pedulla M.L."/>
            <person name="Jacobs-Sera D."/>
            <person name="Cichon P.M."/>
            <person name="Foley A."/>
            <person name="Ford M.E."/>
            <person name="Gonda R.M."/>
            <person name="Houtz J.M."/>
            <person name="Hryckowian A.J."/>
            <person name="Kelchner V.A."/>
            <person name="Namburi S."/>
            <person name="Pajcini K.V."/>
            <person name="Popovich M.G."/>
            <person name="Schleicher D.T."/>
            <person name="Simanek B.Z."/>
            <person name="Smith A.L."/>
            <person name="Zdanowicz G.M."/>
            <person name="Kumar V."/>
            <person name="Peebles C.L."/>
            <person name="Jacobs W.R.Jr."/>
            <person name="Lawrence J.G."/>
            <person name="Hendrix R.W."/>
        </authorList>
    </citation>
    <scope>NUCLEOTIDE SEQUENCE [LARGE SCALE GENOMIC DNA]</scope>
</reference>
<proteinExistence type="predicted"/>
<name>Q19YZ7_9CAUD</name>
<dbReference type="InterPro" id="IPR012337">
    <property type="entry name" value="RNaseH-like_sf"/>
</dbReference>
<dbReference type="KEGG" id="vg:4157719"/>
<gene>
    <name evidence="1" type="primary">8</name>
    <name evidence="1" type="ORF">PBI_PIPEFISH_8</name>
</gene>
<dbReference type="Gene3D" id="3.30.420.10">
    <property type="entry name" value="Ribonuclease H-like superfamily/Ribonuclease H"/>
    <property type="match status" value="1"/>
</dbReference>
<dbReference type="RefSeq" id="YP_655285.1">
    <property type="nucleotide sequence ID" value="NC_008199.1"/>
</dbReference>
<dbReference type="Proteomes" id="UP000000907">
    <property type="component" value="Segment"/>
</dbReference>
<protein>
    <submittedName>
        <fullName evidence="1">RuvC-like resolvase</fullName>
    </submittedName>
</protein>
<dbReference type="GO" id="GO:0003676">
    <property type="term" value="F:nucleic acid binding"/>
    <property type="evidence" value="ECO:0007669"/>
    <property type="project" value="InterPro"/>
</dbReference>
<dbReference type="EMBL" id="DQ398049">
    <property type="protein sequence ID" value="ABD58505.1"/>
    <property type="molecule type" value="Genomic_DNA"/>
</dbReference>
<keyword evidence="2" id="KW-1185">Reference proteome</keyword>
<organism evidence="1 2">
    <name type="scientific">Mycobacterium phage Pipefish</name>
    <dbReference type="NCBI Taxonomy" id="373413"/>
    <lineage>
        <taxon>Viruses</taxon>
        <taxon>Duplodnaviria</taxon>
        <taxon>Heunggongvirae</taxon>
        <taxon>Uroviricota</taxon>
        <taxon>Caudoviricetes</taxon>
        <taxon>Bclasvirinae</taxon>
        <taxon>Pipefishvirus</taxon>
        <taxon>Pipefishvirus pipefish</taxon>
    </lineage>
</organism>
<reference evidence="1 2" key="2">
    <citation type="journal article" date="2006" name="PLoS Genet.">
        <title>Exploring the mycobacteriophage metaproteome: phage genomics as an educational platform.</title>
        <authorList>
            <person name="Hatfull G.F."/>
            <person name="Pedulla M.L."/>
            <person name="Jacobs-Sera D."/>
            <person name="Cichon P.M."/>
            <person name="Foley A."/>
            <person name="Ford M.E."/>
            <person name="Gonda R.M."/>
            <person name="Houtz J.M."/>
            <person name="Hryckowian A.J."/>
            <person name="Kelchner V.A."/>
            <person name="Namburi S."/>
            <person name="Pajcini K.V."/>
            <person name="Popovich M.G."/>
            <person name="Schleicher D.T."/>
            <person name="Simanek B.Z."/>
            <person name="Smith A.L."/>
            <person name="Zdanowicz G.M."/>
            <person name="Kumar V."/>
            <person name="Peebles C.L."/>
            <person name="Jacobs W.R.Jr."/>
            <person name="Lawrence J.G."/>
            <person name="Hendrix R.W."/>
        </authorList>
    </citation>
    <scope>NUCLEOTIDE SEQUENCE [LARGE SCALE GENOMIC DNA]</scope>
</reference>
<evidence type="ECO:0000313" key="1">
    <source>
        <dbReference type="EMBL" id="ABD58505.1"/>
    </source>
</evidence>